<feature type="domain" description="2Fe-2S ferredoxin-type" evidence="6">
    <location>
        <begin position="14"/>
        <end position="100"/>
    </location>
</feature>
<dbReference type="GO" id="GO:0004854">
    <property type="term" value="F:xanthine dehydrogenase activity"/>
    <property type="evidence" value="ECO:0007669"/>
    <property type="project" value="UniProtKB-EC"/>
</dbReference>
<dbReference type="Pfam" id="PF00111">
    <property type="entry name" value="Fer2"/>
    <property type="match status" value="1"/>
</dbReference>
<name>A0ABS4BNR2_9HYPH</name>
<dbReference type="SUPFAM" id="SSF54292">
    <property type="entry name" value="2Fe-2S ferredoxin-like"/>
    <property type="match status" value="1"/>
</dbReference>
<dbReference type="InterPro" id="IPR006058">
    <property type="entry name" value="2Fe2S_fd_BS"/>
</dbReference>
<proteinExistence type="predicted"/>
<keyword evidence="5" id="KW-0408">Iron</keyword>
<dbReference type="InterPro" id="IPR036010">
    <property type="entry name" value="2Fe-2S_ferredoxin-like_sf"/>
</dbReference>
<dbReference type="InterPro" id="IPR036318">
    <property type="entry name" value="FAD-bd_PCMH-like_sf"/>
</dbReference>
<dbReference type="PANTHER" id="PTHR45444:SF3">
    <property type="entry name" value="XANTHINE DEHYDROGENASE"/>
    <property type="match status" value="1"/>
</dbReference>
<dbReference type="EMBL" id="JAGJCF010000021">
    <property type="protein sequence ID" value="MBP0617856.1"/>
    <property type="molecule type" value="Genomic_DNA"/>
</dbReference>
<dbReference type="PROSITE" id="PS51085">
    <property type="entry name" value="2FE2S_FER_2"/>
    <property type="match status" value="1"/>
</dbReference>
<dbReference type="Gene3D" id="3.30.465.10">
    <property type="match status" value="1"/>
</dbReference>
<evidence type="ECO:0000256" key="5">
    <source>
        <dbReference type="ARBA" id="ARBA00023004"/>
    </source>
</evidence>
<evidence type="ECO:0000256" key="3">
    <source>
        <dbReference type="ARBA" id="ARBA00022827"/>
    </source>
</evidence>
<dbReference type="InterPro" id="IPR014307">
    <property type="entry name" value="Xanthine_DH_ssu"/>
</dbReference>
<dbReference type="Gene3D" id="3.30.390.50">
    <property type="entry name" value="CO dehydrogenase flavoprotein, C-terminal domain"/>
    <property type="match status" value="1"/>
</dbReference>
<dbReference type="InterPro" id="IPR016166">
    <property type="entry name" value="FAD-bd_PCMH"/>
</dbReference>
<dbReference type="Gene3D" id="1.10.150.120">
    <property type="entry name" value="[2Fe-2S]-binding domain"/>
    <property type="match status" value="1"/>
</dbReference>
<reference evidence="8 9" key="1">
    <citation type="submission" date="2021-04" db="EMBL/GenBank/DDBJ databases">
        <title>Whole genome sequence of Jiella sp. KSK16Y-1.</title>
        <authorList>
            <person name="Tuo L."/>
        </authorList>
    </citation>
    <scope>NUCLEOTIDE SEQUENCE [LARGE SCALE GENOMIC DNA]</scope>
    <source>
        <strain evidence="8 9">KSK16Y-1</strain>
    </source>
</reference>
<comment type="caution">
    <text evidence="8">The sequence shown here is derived from an EMBL/GenBank/DDBJ whole genome shotgun (WGS) entry which is preliminary data.</text>
</comment>
<dbReference type="NCBIfam" id="TIGR02963">
    <property type="entry name" value="xanthine_xdhA"/>
    <property type="match status" value="1"/>
</dbReference>
<dbReference type="InterPro" id="IPR016208">
    <property type="entry name" value="Ald_Oxase/xanthine_DH-like"/>
</dbReference>
<dbReference type="Gene3D" id="3.10.20.30">
    <property type="match status" value="1"/>
</dbReference>
<dbReference type="Proteomes" id="UP000678276">
    <property type="component" value="Unassembled WGS sequence"/>
</dbReference>
<dbReference type="InterPro" id="IPR002346">
    <property type="entry name" value="Mopterin_DH_FAD-bd"/>
</dbReference>
<keyword evidence="3" id="KW-0274">FAD</keyword>
<dbReference type="PROSITE" id="PS51387">
    <property type="entry name" value="FAD_PCMH"/>
    <property type="match status" value="1"/>
</dbReference>
<dbReference type="InterPro" id="IPR016167">
    <property type="entry name" value="FAD-bd_PCMH_sub1"/>
</dbReference>
<organism evidence="8 9">
    <name type="scientific">Jiella mangrovi</name>
    <dbReference type="NCBI Taxonomy" id="2821407"/>
    <lineage>
        <taxon>Bacteria</taxon>
        <taxon>Pseudomonadati</taxon>
        <taxon>Pseudomonadota</taxon>
        <taxon>Alphaproteobacteria</taxon>
        <taxon>Hyphomicrobiales</taxon>
        <taxon>Aurantimonadaceae</taxon>
        <taxon>Jiella</taxon>
    </lineage>
</organism>
<evidence type="ECO:0000256" key="1">
    <source>
        <dbReference type="ARBA" id="ARBA00022630"/>
    </source>
</evidence>
<dbReference type="PANTHER" id="PTHR45444">
    <property type="entry name" value="XANTHINE DEHYDROGENASE"/>
    <property type="match status" value="1"/>
</dbReference>
<keyword evidence="9" id="KW-1185">Reference proteome</keyword>
<dbReference type="InterPro" id="IPR036683">
    <property type="entry name" value="CO_DH_flav_C_dom_sf"/>
</dbReference>
<dbReference type="SUPFAM" id="SSF55447">
    <property type="entry name" value="CO dehydrogenase flavoprotein C-terminal domain-like"/>
    <property type="match status" value="1"/>
</dbReference>
<dbReference type="RefSeq" id="WP_209597038.1">
    <property type="nucleotide sequence ID" value="NZ_JAGJCF010000021.1"/>
</dbReference>
<dbReference type="InterPro" id="IPR016169">
    <property type="entry name" value="FAD-bd_PCMH_sub2"/>
</dbReference>
<dbReference type="SUPFAM" id="SSF47741">
    <property type="entry name" value="CO dehydrogenase ISP C-domain like"/>
    <property type="match status" value="1"/>
</dbReference>
<dbReference type="PROSITE" id="PS00197">
    <property type="entry name" value="2FE2S_FER_1"/>
    <property type="match status" value="1"/>
</dbReference>
<dbReference type="InterPro" id="IPR005107">
    <property type="entry name" value="CO_DH_flav_C"/>
</dbReference>
<dbReference type="PIRSF" id="PIRSF036557">
    <property type="entry name" value="XdhA_RC"/>
    <property type="match status" value="1"/>
</dbReference>
<evidence type="ECO:0000313" key="8">
    <source>
        <dbReference type="EMBL" id="MBP0617856.1"/>
    </source>
</evidence>
<keyword evidence="1" id="KW-0285">Flavoprotein</keyword>
<feature type="domain" description="FAD-binding PCMH-type" evidence="7">
    <location>
        <begin position="200"/>
        <end position="373"/>
    </location>
</feature>
<gene>
    <name evidence="8" type="primary">xdhA</name>
    <name evidence="8" type="ORF">J6595_19940</name>
</gene>
<accession>A0ABS4BNR2</accession>
<dbReference type="Pfam" id="PF00941">
    <property type="entry name" value="FAD_binding_5"/>
    <property type="match status" value="1"/>
</dbReference>
<dbReference type="InterPro" id="IPR001041">
    <property type="entry name" value="2Fe-2S_ferredoxin-type"/>
</dbReference>
<dbReference type="CDD" id="cd00207">
    <property type="entry name" value="fer2"/>
    <property type="match status" value="1"/>
</dbReference>
<dbReference type="InterPro" id="IPR012175">
    <property type="entry name" value="Xanth_DH_ssu_bac"/>
</dbReference>
<keyword evidence="2" id="KW-0479">Metal-binding</keyword>
<protein>
    <submittedName>
        <fullName evidence="8">Xanthine dehydrogenase small subunit</fullName>
        <ecNumber evidence="8">1.17.1.4</ecNumber>
    </submittedName>
</protein>
<sequence length="508" mass="54046">MTDTATRPAEPAIRPIRFVLNGAEREVAGVSPTTTLLDYLRGPERLTGTKEGCAEGDCGACTVLLCEHDGAGGLTRRSVNACIQFLPAMNGRAIETIEHIGRNGPTPLQTAMVENHASQCGFCTPGFVMQLHAGWLTGALTDRQSVKDAIAGNLCRCTGYGPIIEAGLEIADEPVPDTGAEDAALSARLAQLEGEGVFSYASDGHRWFSPTSVDELADTYAAHPDAVLVAGATDIGLWVTKQYRELPLLIDISHVRDLKVIEEAAGRVYFGAAITHREAREVLAGIHPDLGEMLRRFAGTQIRNAGTLGGNIANGSPIGDLPPCLIALGGRIFLRKGDDLRIVALEDFFIEYGKQDRAMGEFVAAIEVPRLADNQRFFAHKISKRFDSDISAVMAAFCLTFEASGEDVIVAEARLAFGGMAGVPKRAKAAEAKLVGRPFDADAAADAMAAMAEDFSPLTDMRASSEYRLKTAQNLLKRFQLELAGEASGRIAGMGPETLDMAPIGGAS</sequence>
<keyword evidence="4 8" id="KW-0560">Oxidoreductase</keyword>
<dbReference type="SUPFAM" id="SSF56176">
    <property type="entry name" value="FAD-binding/transporter-associated domain-like"/>
    <property type="match status" value="1"/>
</dbReference>
<dbReference type="InterPro" id="IPR012675">
    <property type="entry name" value="Beta-grasp_dom_sf"/>
</dbReference>
<evidence type="ECO:0000313" key="9">
    <source>
        <dbReference type="Proteomes" id="UP000678276"/>
    </source>
</evidence>
<dbReference type="InterPro" id="IPR002888">
    <property type="entry name" value="2Fe-2S-bd"/>
</dbReference>
<dbReference type="Pfam" id="PF01799">
    <property type="entry name" value="Fer2_2"/>
    <property type="match status" value="1"/>
</dbReference>
<dbReference type="SMART" id="SM01092">
    <property type="entry name" value="CO_deh_flav_C"/>
    <property type="match status" value="1"/>
</dbReference>
<dbReference type="Pfam" id="PF03450">
    <property type="entry name" value="CO_deh_flav_C"/>
    <property type="match status" value="1"/>
</dbReference>
<evidence type="ECO:0000259" key="6">
    <source>
        <dbReference type="PROSITE" id="PS51085"/>
    </source>
</evidence>
<evidence type="ECO:0000259" key="7">
    <source>
        <dbReference type="PROSITE" id="PS51387"/>
    </source>
</evidence>
<dbReference type="EC" id="1.17.1.4" evidence="8"/>
<evidence type="ECO:0000256" key="2">
    <source>
        <dbReference type="ARBA" id="ARBA00022723"/>
    </source>
</evidence>
<dbReference type="InterPro" id="IPR036884">
    <property type="entry name" value="2Fe-2S-bd_dom_sf"/>
</dbReference>
<evidence type="ECO:0000256" key="4">
    <source>
        <dbReference type="ARBA" id="ARBA00023002"/>
    </source>
</evidence>
<dbReference type="Gene3D" id="3.30.43.10">
    <property type="entry name" value="Uridine Diphospho-n-acetylenolpyruvylglucosamine Reductase, domain 2"/>
    <property type="match status" value="1"/>
</dbReference>